<organism evidence="9 10">
    <name type="scientific">Roseibium aestuarii</name>
    <dbReference type="NCBI Taxonomy" id="2600299"/>
    <lineage>
        <taxon>Bacteria</taxon>
        <taxon>Pseudomonadati</taxon>
        <taxon>Pseudomonadota</taxon>
        <taxon>Alphaproteobacteria</taxon>
        <taxon>Hyphomicrobiales</taxon>
        <taxon>Stappiaceae</taxon>
        <taxon>Roseibium</taxon>
    </lineage>
</organism>
<feature type="domain" description="Peptidase S54 rhomboid" evidence="8">
    <location>
        <begin position="62"/>
        <end position="224"/>
    </location>
</feature>
<keyword evidence="10" id="KW-1185">Reference proteome</keyword>
<accession>A0ABW4K023</accession>
<evidence type="ECO:0000313" key="10">
    <source>
        <dbReference type="Proteomes" id="UP001597327"/>
    </source>
</evidence>
<keyword evidence="6 7" id="KW-0472">Membrane</keyword>
<comment type="caution">
    <text evidence="9">The sequence shown here is derived from an EMBL/GenBank/DDBJ whole genome shotgun (WGS) entry which is preliminary data.</text>
</comment>
<feature type="transmembrane region" description="Helical" evidence="7">
    <location>
        <begin position="180"/>
        <end position="202"/>
    </location>
</feature>
<evidence type="ECO:0000256" key="6">
    <source>
        <dbReference type="ARBA" id="ARBA00023136"/>
    </source>
</evidence>
<dbReference type="InterPro" id="IPR022764">
    <property type="entry name" value="Peptidase_S54_rhomboid_dom"/>
</dbReference>
<feature type="transmembrane region" description="Helical" evidence="7">
    <location>
        <begin position="100"/>
        <end position="119"/>
    </location>
</feature>
<evidence type="ECO:0000256" key="4">
    <source>
        <dbReference type="ARBA" id="ARBA00022692"/>
    </source>
</evidence>
<protein>
    <submittedName>
        <fullName evidence="9">Rhomboid family intramembrane serine protease</fullName>
        <ecNumber evidence="9">3.4.21.-</ecNumber>
    </submittedName>
</protein>
<feature type="transmembrane region" description="Helical" evidence="7">
    <location>
        <begin position="66"/>
        <end position="88"/>
    </location>
</feature>
<evidence type="ECO:0000256" key="1">
    <source>
        <dbReference type="ARBA" id="ARBA00004141"/>
    </source>
</evidence>
<dbReference type="SUPFAM" id="SSF144091">
    <property type="entry name" value="Rhomboid-like"/>
    <property type="match status" value="1"/>
</dbReference>
<dbReference type="EC" id="3.4.21.-" evidence="9"/>
<dbReference type="Proteomes" id="UP001597327">
    <property type="component" value="Unassembled WGS sequence"/>
</dbReference>
<evidence type="ECO:0000259" key="8">
    <source>
        <dbReference type="Pfam" id="PF01694"/>
    </source>
</evidence>
<keyword evidence="5 7" id="KW-1133">Transmembrane helix</keyword>
<dbReference type="InterPro" id="IPR035952">
    <property type="entry name" value="Rhomboid-like_sf"/>
</dbReference>
<sequence>MFNLPGVVVGLCAVLIGVYLLQYHLLSPQDYVLSLFYFAFWPARYTSEVLAGGAAPGGFAADVWQFLSYGFLHGGLGHLVANLLWMVVFGSAVARRFGAVRFLLLSALCTVAGSLAHLLTHFGEGLPMVGASAAISGQMAAAIRFIFELGGPLGAMRRRDLGAYQVPAVPLRDSLTNRNVVGFIGVWFAMNLLFGFVSMPLAGEGSSVAWQAHIGGFLAGLLLFPLLDPVPPRKSRSV</sequence>
<proteinExistence type="predicted"/>
<evidence type="ECO:0000313" key="9">
    <source>
        <dbReference type="EMBL" id="MFD1696753.1"/>
    </source>
</evidence>
<name>A0ABW4K023_9HYPH</name>
<keyword evidence="9" id="KW-0645">Protease</keyword>
<keyword evidence="2" id="KW-1003">Cell membrane</keyword>
<feature type="transmembrane region" description="Helical" evidence="7">
    <location>
        <begin position="125"/>
        <end position="147"/>
    </location>
</feature>
<dbReference type="PANTHER" id="PTHR43066:SF26">
    <property type="entry name" value="RHOMBOID PROTEASE GLPG"/>
    <property type="match status" value="1"/>
</dbReference>
<comment type="subcellular location">
    <subcellularLocation>
        <location evidence="1">Membrane</location>
        <topology evidence="1">Multi-pass membrane protein</topology>
    </subcellularLocation>
</comment>
<dbReference type="GO" id="GO:0006508">
    <property type="term" value="P:proteolysis"/>
    <property type="evidence" value="ECO:0007669"/>
    <property type="project" value="UniProtKB-KW"/>
</dbReference>
<keyword evidence="4 7" id="KW-0812">Transmembrane</keyword>
<gene>
    <name evidence="9" type="ORF">ACFSC7_14595</name>
</gene>
<evidence type="ECO:0000256" key="7">
    <source>
        <dbReference type="SAM" id="Phobius"/>
    </source>
</evidence>
<dbReference type="PANTHER" id="PTHR43066">
    <property type="entry name" value="RHOMBOID-RELATED PROTEIN"/>
    <property type="match status" value="1"/>
</dbReference>
<feature type="transmembrane region" description="Helical" evidence="7">
    <location>
        <begin position="7"/>
        <end position="26"/>
    </location>
</feature>
<keyword evidence="9" id="KW-0378">Hydrolase</keyword>
<keyword evidence="3" id="KW-0997">Cell inner membrane</keyword>
<evidence type="ECO:0000256" key="5">
    <source>
        <dbReference type="ARBA" id="ARBA00022989"/>
    </source>
</evidence>
<dbReference type="Pfam" id="PF01694">
    <property type="entry name" value="Rhomboid"/>
    <property type="match status" value="1"/>
</dbReference>
<evidence type="ECO:0000256" key="3">
    <source>
        <dbReference type="ARBA" id="ARBA00022519"/>
    </source>
</evidence>
<dbReference type="GO" id="GO:0008233">
    <property type="term" value="F:peptidase activity"/>
    <property type="evidence" value="ECO:0007669"/>
    <property type="project" value="UniProtKB-KW"/>
</dbReference>
<dbReference type="RefSeq" id="WP_244304517.1">
    <property type="nucleotide sequence ID" value="NZ_JBHUFA010000004.1"/>
</dbReference>
<dbReference type="EMBL" id="JBHUFA010000004">
    <property type="protein sequence ID" value="MFD1696753.1"/>
    <property type="molecule type" value="Genomic_DNA"/>
</dbReference>
<dbReference type="Gene3D" id="1.20.1540.10">
    <property type="entry name" value="Rhomboid-like"/>
    <property type="match status" value="1"/>
</dbReference>
<evidence type="ECO:0000256" key="2">
    <source>
        <dbReference type="ARBA" id="ARBA00022475"/>
    </source>
</evidence>
<feature type="transmembrane region" description="Helical" evidence="7">
    <location>
        <begin position="208"/>
        <end position="227"/>
    </location>
</feature>
<reference evidence="10" key="1">
    <citation type="journal article" date="2019" name="Int. J. Syst. Evol. Microbiol.">
        <title>The Global Catalogue of Microorganisms (GCM) 10K type strain sequencing project: providing services to taxonomists for standard genome sequencing and annotation.</title>
        <authorList>
            <consortium name="The Broad Institute Genomics Platform"/>
            <consortium name="The Broad Institute Genome Sequencing Center for Infectious Disease"/>
            <person name="Wu L."/>
            <person name="Ma J."/>
        </authorList>
    </citation>
    <scope>NUCLEOTIDE SEQUENCE [LARGE SCALE GENOMIC DNA]</scope>
    <source>
        <strain evidence="10">JCM 3369</strain>
    </source>
</reference>